<evidence type="ECO:0000313" key="14">
    <source>
        <dbReference type="EMBL" id="AOE49335.1"/>
    </source>
</evidence>
<evidence type="ECO:0000256" key="4">
    <source>
        <dbReference type="ARBA" id="ARBA00022490"/>
    </source>
</evidence>
<dbReference type="InterPro" id="IPR032678">
    <property type="entry name" value="tRNA-synt_1_cat_dom"/>
</dbReference>
<evidence type="ECO:0000259" key="13">
    <source>
        <dbReference type="SMART" id="SM00840"/>
    </source>
</evidence>
<dbReference type="GO" id="GO:0008270">
    <property type="term" value="F:zinc ion binding"/>
    <property type="evidence" value="ECO:0007669"/>
    <property type="project" value="UniProtKB-UniRule"/>
</dbReference>
<sequence>MAMLQIYNNLTRQKEPFKPLVEGKVSMYVCGVTVYDLCHIGHARTYAAFDVINRYLKFRGYDVTYVRNITDIDDKIINRANETNQEFGAVTDKFIEEMYQDFDAIGLQRPDVEPRATTTMDEIIAMTETLIDKGAAYATDEGDVYFHVPAFKDYGKLSRQDLSQLNAGERIDVRDSKKDPMDFALWKAAKPNEPSWDSPWGKGRPGWHIECSAMSKKCLGETFDIHGGGSDLQFPHHENEIAQSECANDCTFANTWIHTGMVQVDKEKMSKSLGNFFTIRDVLKQYRPESVRYFLMSGHYRSQLSYTQANLESADASLERLYTALRGVDESQATDESYDILEKAQQDFIEAMDDDFNVPEAMPVLFDLAKEVNRLKDDDMAKAATVAVKLKELAGVLSLLQHDPEEFLKSGAGESDVTDEDIEALIQERLQARGDKNWELADKIRDQLHALNVELEDGAGGTSWRRK</sequence>
<dbReference type="SMART" id="SM00840">
    <property type="entry name" value="DALR_2"/>
    <property type="match status" value="1"/>
</dbReference>
<protein>
    <recommendedName>
        <fullName evidence="12">Cysteine--tRNA ligase</fullName>
        <ecNumber evidence="12">6.1.1.16</ecNumber>
    </recommendedName>
    <alternativeName>
        <fullName evidence="12">Cysteinyl-tRNA synthetase</fullName>
        <shortName evidence="12">CysRS</shortName>
    </alternativeName>
</protein>
<dbReference type="PANTHER" id="PTHR10890:SF3">
    <property type="entry name" value="CYSTEINE--TRNA LIGASE, CYTOPLASMIC"/>
    <property type="match status" value="1"/>
</dbReference>
<keyword evidence="7 12" id="KW-0547">Nucleotide-binding</keyword>
<dbReference type="CDD" id="cd00672">
    <property type="entry name" value="CysRS_core"/>
    <property type="match status" value="1"/>
</dbReference>
<name>A0A1B3B982_9GAMM</name>
<proteinExistence type="inferred from homology"/>
<comment type="subcellular location">
    <subcellularLocation>
        <location evidence="1 12">Cytoplasm</location>
    </subcellularLocation>
</comment>
<dbReference type="InterPro" id="IPR015803">
    <property type="entry name" value="Cys-tRNA-ligase"/>
</dbReference>
<dbReference type="STRING" id="1144748.KS2013_611"/>
<evidence type="ECO:0000256" key="10">
    <source>
        <dbReference type="ARBA" id="ARBA00022917"/>
    </source>
</evidence>
<evidence type="ECO:0000256" key="2">
    <source>
        <dbReference type="ARBA" id="ARBA00005594"/>
    </source>
</evidence>
<feature type="binding site" evidence="12">
    <location>
        <position position="236"/>
    </location>
    <ligand>
        <name>Zn(2+)</name>
        <dbReference type="ChEBI" id="CHEBI:29105"/>
    </ligand>
</feature>
<dbReference type="InterPro" id="IPR024909">
    <property type="entry name" value="Cys-tRNA/MSH_ligase"/>
</dbReference>
<dbReference type="SUPFAM" id="SSF52374">
    <property type="entry name" value="Nucleotidylyl transferase"/>
    <property type="match status" value="1"/>
</dbReference>
<evidence type="ECO:0000256" key="12">
    <source>
        <dbReference type="HAMAP-Rule" id="MF_00041"/>
    </source>
</evidence>
<gene>
    <name evidence="12" type="primary">cysS</name>
    <name evidence="14" type="ORF">KS2013_611</name>
</gene>
<dbReference type="NCBIfam" id="TIGR00435">
    <property type="entry name" value="cysS"/>
    <property type="match status" value="1"/>
</dbReference>
<dbReference type="Pfam" id="PF09190">
    <property type="entry name" value="DALR_2"/>
    <property type="match status" value="1"/>
</dbReference>
<dbReference type="PATRIC" id="fig|1144748.3.peg.618"/>
<evidence type="ECO:0000256" key="11">
    <source>
        <dbReference type="ARBA" id="ARBA00023146"/>
    </source>
</evidence>
<evidence type="ECO:0000256" key="5">
    <source>
        <dbReference type="ARBA" id="ARBA00022598"/>
    </source>
</evidence>
<evidence type="ECO:0000256" key="8">
    <source>
        <dbReference type="ARBA" id="ARBA00022833"/>
    </source>
</evidence>
<dbReference type="GO" id="GO:0005524">
    <property type="term" value="F:ATP binding"/>
    <property type="evidence" value="ECO:0007669"/>
    <property type="project" value="UniProtKB-UniRule"/>
</dbReference>
<keyword evidence="8 12" id="KW-0862">Zinc</keyword>
<dbReference type="Gene3D" id="1.20.120.1910">
    <property type="entry name" value="Cysteine-tRNA ligase, C-terminal anti-codon recognition domain"/>
    <property type="match status" value="1"/>
</dbReference>
<dbReference type="Gene3D" id="3.40.50.620">
    <property type="entry name" value="HUPs"/>
    <property type="match status" value="1"/>
</dbReference>
<keyword evidence="4 12" id="KW-0963">Cytoplasm</keyword>
<evidence type="ECO:0000256" key="3">
    <source>
        <dbReference type="ARBA" id="ARBA00011245"/>
    </source>
</evidence>
<feature type="domain" description="Cysteinyl-tRNA synthetase class Ia DALR" evidence="13">
    <location>
        <begin position="347"/>
        <end position="408"/>
    </location>
</feature>
<dbReference type="CDD" id="cd07963">
    <property type="entry name" value="Anticodon_Ia_Cys"/>
    <property type="match status" value="1"/>
</dbReference>
<dbReference type="AlphaFoldDB" id="A0A1B3B982"/>
<dbReference type="EMBL" id="CP012418">
    <property type="protein sequence ID" value="AOE49335.1"/>
    <property type="molecule type" value="Genomic_DNA"/>
</dbReference>
<comment type="similarity">
    <text evidence="2 12">Belongs to the class-I aminoacyl-tRNA synthetase family.</text>
</comment>
<evidence type="ECO:0000313" key="15">
    <source>
        <dbReference type="Proteomes" id="UP000094147"/>
    </source>
</evidence>
<feature type="binding site" evidence="12">
    <location>
        <position position="271"/>
    </location>
    <ligand>
        <name>ATP</name>
        <dbReference type="ChEBI" id="CHEBI:30616"/>
    </ligand>
</feature>
<evidence type="ECO:0000256" key="6">
    <source>
        <dbReference type="ARBA" id="ARBA00022723"/>
    </source>
</evidence>
<dbReference type="Pfam" id="PF23493">
    <property type="entry name" value="CysS_C"/>
    <property type="match status" value="1"/>
</dbReference>
<feature type="short sequence motif" description="'HIGH' region" evidence="12">
    <location>
        <begin position="32"/>
        <end position="42"/>
    </location>
</feature>
<keyword evidence="5 12" id="KW-0436">Ligase</keyword>
<comment type="subunit">
    <text evidence="3 12">Monomer.</text>
</comment>
<dbReference type="Pfam" id="PF01406">
    <property type="entry name" value="tRNA-synt_1e"/>
    <property type="match status" value="1"/>
</dbReference>
<dbReference type="InterPro" id="IPR009080">
    <property type="entry name" value="tRNAsynth_Ia_anticodon-bd"/>
</dbReference>
<dbReference type="SUPFAM" id="SSF47323">
    <property type="entry name" value="Anticodon-binding domain of a subclass of class I aminoacyl-tRNA synthetases"/>
    <property type="match status" value="1"/>
</dbReference>
<organism evidence="14 15">
    <name type="scientific">Kangiella sediminilitoris</name>
    <dbReference type="NCBI Taxonomy" id="1144748"/>
    <lineage>
        <taxon>Bacteria</taxon>
        <taxon>Pseudomonadati</taxon>
        <taxon>Pseudomonadota</taxon>
        <taxon>Gammaproteobacteria</taxon>
        <taxon>Kangiellales</taxon>
        <taxon>Kangiellaceae</taxon>
        <taxon>Kangiella</taxon>
    </lineage>
</organism>
<comment type="cofactor">
    <cofactor evidence="12">
        <name>Zn(2+)</name>
        <dbReference type="ChEBI" id="CHEBI:29105"/>
    </cofactor>
    <text evidence="12">Binds 1 zinc ion per subunit.</text>
</comment>
<dbReference type="GO" id="GO:0004817">
    <property type="term" value="F:cysteine-tRNA ligase activity"/>
    <property type="evidence" value="ECO:0007669"/>
    <property type="project" value="UniProtKB-UniRule"/>
</dbReference>
<dbReference type="FunFam" id="3.40.50.620:FF:000009">
    <property type="entry name" value="Cysteine--tRNA ligase"/>
    <property type="match status" value="1"/>
</dbReference>
<evidence type="ECO:0000256" key="7">
    <source>
        <dbReference type="ARBA" id="ARBA00022741"/>
    </source>
</evidence>
<dbReference type="GO" id="GO:0006423">
    <property type="term" value="P:cysteinyl-tRNA aminoacylation"/>
    <property type="evidence" value="ECO:0007669"/>
    <property type="project" value="UniProtKB-UniRule"/>
</dbReference>
<feature type="binding site" evidence="12">
    <location>
        <position position="30"/>
    </location>
    <ligand>
        <name>Zn(2+)</name>
        <dbReference type="ChEBI" id="CHEBI:29105"/>
    </ligand>
</feature>
<keyword evidence="11 12" id="KW-0030">Aminoacyl-tRNA synthetase</keyword>
<evidence type="ECO:0000256" key="1">
    <source>
        <dbReference type="ARBA" id="ARBA00004496"/>
    </source>
</evidence>
<dbReference type="InterPro" id="IPR015273">
    <property type="entry name" value="Cys-tRNA-synt_Ia_DALR"/>
</dbReference>
<feature type="short sequence motif" description="'KMSKS' region" evidence="12">
    <location>
        <begin position="268"/>
        <end position="272"/>
    </location>
</feature>
<keyword evidence="6 12" id="KW-0479">Metal-binding</keyword>
<reference evidence="15" key="1">
    <citation type="submission" date="2015-08" db="EMBL/GenBank/DDBJ databases">
        <authorList>
            <person name="Kim K.M."/>
        </authorList>
    </citation>
    <scope>NUCLEOTIDE SEQUENCE [LARGE SCALE GENOMIC DNA]</scope>
    <source>
        <strain evidence="15">KCTC 23892</strain>
    </source>
</reference>
<accession>A0A1B3B982</accession>
<keyword evidence="10 12" id="KW-0648">Protein biosynthesis</keyword>
<dbReference type="KEGG" id="ksd:KS2013_611"/>
<keyword evidence="15" id="KW-1185">Reference proteome</keyword>
<dbReference type="PRINTS" id="PR00983">
    <property type="entry name" value="TRNASYNTHCYS"/>
</dbReference>
<keyword evidence="9 12" id="KW-0067">ATP-binding</keyword>
<feature type="binding site" evidence="12">
    <location>
        <position position="211"/>
    </location>
    <ligand>
        <name>Zn(2+)</name>
        <dbReference type="ChEBI" id="CHEBI:29105"/>
    </ligand>
</feature>
<dbReference type="GO" id="GO:0005829">
    <property type="term" value="C:cytosol"/>
    <property type="evidence" value="ECO:0007669"/>
    <property type="project" value="TreeGrafter"/>
</dbReference>
<dbReference type="EC" id="6.1.1.16" evidence="12"/>
<dbReference type="HAMAP" id="MF_00041">
    <property type="entry name" value="Cys_tRNA_synth"/>
    <property type="match status" value="1"/>
</dbReference>
<dbReference type="Proteomes" id="UP000094147">
    <property type="component" value="Chromosome"/>
</dbReference>
<dbReference type="PANTHER" id="PTHR10890">
    <property type="entry name" value="CYSTEINYL-TRNA SYNTHETASE"/>
    <property type="match status" value="1"/>
</dbReference>
<dbReference type="InterPro" id="IPR014729">
    <property type="entry name" value="Rossmann-like_a/b/a_fold"/>
</dbReference>
<evidence type="ECO:0000256" key="9">
    <source>
        <dbReference type="ARBA" id="ARBA00022840"/>
    </source>
</evidence>
<dbReference type="InterPro" id="IPR056411">
    <property type="entry name" value="CysS_C"/>
</dbReference>
<comment type="catalytic activity">
    <reaction evidence="12">
        <text>tRNA(Cys) + L-cysteine + ATP = L-cysteinyl-tRNA(Cys) + AMP + diphosphate</text>
        <dbReference type="Rhea" id="RHEA:17773"/>
        <dbReference type="Rhea" id="RHEA-COMP:9661"/>
        <dbReference type="Rhea" id="RHEA-COMP:9679"/>
        <dbReference type="ChEBI" id="CHEBI:30616"/>
        <dbReference type="ChEBI" id="CHEBI:33019"/>
        <dbReference type="ChEBI" id="CHEBI:35235"/>
        <dbReference type="ChEBI" id="CHEBI:78442"/>
        <dbReference type="ChEBI" id="CHEBI:78517"/>
        <dbReference type="ChEBI" id="CHEBI:456215"/>
        <dbReference type="EC" id="6.1.1.16"/>
    </reaction>
</comment>
<feature type="binding site" evidence="12">
    <location>
        <position position="240"/>
    </location>
    <ligand>
        <name>Zn(2+)</name>
        <dbReference type="ChEBI" id="CHEBI:29105"/>
    </ligand>
</feature>